<dbReference type="Gene3D" id="3.40.50.2000">
    <property type="entry name" value="Glycogen Phosphorylase B"/>
    <property type="match status" value="2"/>
</dbReference>
<dbReference type="Proteomes" id="UP001497416">
    <property type="component" value="Unassembled WGS sequence"/>
</dbReference>
<gene>
    <name evidence="3" type="ORF">T190607A01A_20736</name>
</gene>
<comment type="caution">
    <text evidence="3">The sequence shown here is derived from an EMBL/GenBank/DDBJ whole genome shotgun (WGS) entry which is preliminary data.</text>
</comment>
<dbReference type="EMBL" id="CAXIXY010000004">
    <property type="protein sequence ID" value="CAL2087019.1"/>
    <property type="molecule type" value="Genomic_DNA"/>
</dbReference>
<protein>
    <submittedName>
        <fullName evidence="3">Glycos_transf_1 domain-containing protein</fullName>
    </submittedName>
</protein>
<evidence type="ECO:0000313" key="4">
    <source>
        <dbReference type="Proteomes" id="UP001497416"/>
    </source>
</evidence>
<dbReference type="CDD" id="cd03801">
    <property type="entry name" value="GT4_PimA-like"/>
    <property type="match status" value="1"/>
</dbReference>
<evidence type="ECO:0000256" key="1">
    <source>
        <dbReference type="ARBA" id="ARBA00022679"/>
    </source>
</evidence>
<keyword evidence="1" id="KW-0808">Transferase</keyword>
<evidence type="ECO:0000259" key="2">
    <source>
        <dbReference type="Pfam" id="PF00534"/>
    </source>
</evidence>
<feature type="domain" description="Glycosyl transferase family 1" evidence="2">
    <location>
        <begin position="177"/>
        <end position="309"/>
    </location>
</feature>
<sequence length="346" mass="39958">MKKEKIIVVIPYHNSFISNDTKILSDYYEVVLNNYNWKRKELYPIYVFLQFFSLLLNIRKTSKILVQFGGYWSVIPTLLGKLFNIPVAIVLHGTDTAIIHHLNYGSMRKKLVKSVCEFSYKRTRILLPVSPSLIYTENQYVSQENKQGIKYYFPDLNTQFKVIPNGLNINFWTRLNEINKEDNRFLAVFSESQFLIKGGDLIVQIAEKFPTYEFYIAGCDNLDSYNSPNNVHFLGRLSKNELLKEYNKAQYYFQLSIFEGFGLSLCEAMLCECIPIVSSVNILPEIIGDSGFILTRKDIVLLEKIINNVTSITNKISLGKKASARIIDNYSMQNRANLLIDTLNQL</sequence>
<dbReference type="Pfam" id="PF00534">
    <property type="entry name" value="Glycos_transf_1"/>
    <property type="match status" value="1"/>
</dbReference>
<dbReference type="PANTHER" id="PTHR46401:SF2">
    <property type="entry name" value="GLYCOSYLTRANSFERASE WBBK-RELATED"/>
    <property type="match status" value="1"/>
</dbReference>
<evidence type="ECO:0000313" key="3">
    <source>
        <dbReference type="EMBL" id="CAL2087019.1"/>
    </source>
</evidence>
<dbReference type="InterPro" id="IPR001296">
    <property type="entry name" value="Glyco_trans_1"/>
</dbReference>
<name>A0ABP1ETE7_9FLAO</name>
<proteinExistence type="predicted"/>
<accession>A0ABP1ETE7</accession>
<dbReference type="RefSeq" id="WP_348712290.1">
    <property type="nucleotide sequence ID" value="NZ_CAXIXY010000004.1"/>
</dbReference>
<dbReference type="PANTHER" id="PTHR46401">
    <property type="entry name" value="GLYCOSYLTRANSFERASE WBBK-RELATED"/>
    <property type="match status" value="1"/>
</dbReference>
<organism evidence="3 4">
    <name type="scientific">Tenacibaculum platacis</name>
    <dbReference type="NCBI Taxonomy" id="3137852"/>
    <lineage>
        <taxon>Bacteria</taxon>
        <taxon>Pseudomonadati</taxon>
        <taxon>Bacteroidota</taxon>
        <taxon>Flavobacteriia</taxon>
        <taxon>Flavobacteriales</taxon>
        <taxon>Flavobacteriaceae</taxon>
        <taxon>Tenacibaculum</taxon>
    </lineage>
</organism>
<reference evidence="3 4" key="1">
    <citation type="submission" date="2024-05" db="EMBL/GenBank/DDBJ databases">
        <authorList>
            <person name="Duchaud E."/>
        </authorList>
    </citation>
    <scope>NUCLEOTIDE SEQUENCE [LARGE SCALE GENOMIC DNA]</scope>
    <source>
        <strain evidence="3">Ena-SAMPLE-TAB-13-05-2024-13:56:06:370-140302</strain>
    </source>
</reference>
<dbReference type="SUPFAM" id="SSF53756">
    <property type="entry name" value="UDP-Glycosyltransferase/glycogen phosphorylase"/>
    <property type="match status" value="1"/>
</dbReference>
<keyword evidence="4" id="KW-1185">Reference proteome</keyword>